<accession>A0ABS3CLW0</accession>
<reference evidence="1 2" key="1">
    <citation type="submission" date="2021-03" db="EMBL/GenBank/DDBJ databases">
        <title>novel species isolated from a fishpond in China.</title>
        <authorList>
            <person name="Lu H."/>
            <person name="Cai Z."/>
        </authorList>
    </citation>
    <scope>NUCLEOTIDE SEQUENCE [LARGE SCALE GENOMIC DNA]</scope>
    <source>
        <strain evidence="1 2">YJ13C</strain>
    </source>
</reference>
<sequence>MNVNSSENRGFSWEIPPSLDLVKIYFIQKGASESEAERFYSVHQNNNWKTVKGRPIRYWKGWANEWIWRLNTDK</sequence>
<keyword evidence="2" id="KW-1185">Reference proteome</keyword>
<protein>
    <submittedName>
        <fullName evidence="1">Uncharacterized protein</fullName>
    </submittedName>
</protein>
<organism evidence="1 2">
    <name type="scientific">Algoriphagus pacificus</name>
    <dbReference type="NCBI Taxonomy" id="2811234"/>
    <lineage>
        <taxon>Bacteria</taxon>
        <taxon>Pseudomonadati</taxon>
        <taxon>Bacteroidota</taxon>
        <taxon>Cytophagia</taxon>
        <taxon>Cytophagales</taxon>
        <taxon>Cyclobacteriaceae</taxon>
        <taxon>Algoriphagus</taxon>
    </lineage>
</organism>
<proteinExistence type="predicted"/>
<dbReference type="EMBL" id="JAFKCU010000008">
    <property type="protein sequence ID" value="MBN7818027.1"/>
    <property type="molecule type" value="Genomic_DNA"/>
</dbReference>
<dbReference type="RefSeq" id="WP_206588691.1">
    <property type="nucleotide sequence ID" value="NZ_JAFKCU010000008.1"/>
</dbReference>
<comment type="caution">
    <text evidence="1">The sequence shown here is derived from an EMBL/GenBank/DDBJ whole genome shotgun (WGS) entry which is preliminary data.</text>
</comment>
<dbReference type="Proteomes" id="UP000664480">
    <property type="component" value="Unassembled WGS sequence"/>
</dbReference>
<name>A0ABS3CLW0_9BACT</name>
<evidence type="ECO:0000313" key="2">
    <source>
        <dbReference type="Proteomes" id="UP000664480"/>
    </source>
</evidence>
<evidence type="ECO:0000313" key="1">
    <source>
        <dbReference type="EMBL" id="MBN7818027.1"/>
    </source>
</evidence>
<gene>
    <name evidence="1" type="ORF">J0A69_21490</name>
</gene>